<proteinExistence type="predicted"/>
<keyword evidence="2" id="KW-1185">Reference proteome</keyword>
<organism evidence="1 2">
    <name type="scientific">Dentiscutata erythropus</name>
    <dbReference type="NCBI Taxonomy" id="1348616"/>
    <lineage>
        <taxon>Eukaryota</taxon>
        <taxon>Fungi</taxon>
        <taxon>Fungi incertae sedis</taxon>
        <taxon>Mucoromycota</taxon>
        <taxon>Glomeromycotina</taxon>
        <taxon>Glomeromycetes</taxon>
        <taxon>Diversisporales</taxon>
        <taxon>Gigasporaceae</taxon>
        <taxon>Dentiscutata</taxon>
    </lineage>
</organism>
<accession>A0A9N9AEP9</accession>
<gene>
    <name evidence="1" type="ORF">DERYTH_LOCUS4184</name>
</gene>
<name>A0A9N9AEP9_9GLOM</name>
<evidence type="ECO:0000313" key="1">
    <source>
        <dbReference type="EMBL" id="CAG8527601.1"/>
    </source>
</evidence>
<reference evidence="1" key="1">
    <citation type="submission" date="2021-06" db="EMBL/GenBank/DDBJ databases">
        <authorList>
            <person name="Kallberg Y."/>
            <person name="Tangrot J."/>
            <person name="Rosling A."/>
        </authorList>
    </citation>
    <scope>NUCLEOTIDE SEQUENCE</scope>
    <source>
        <strain evidence="1">MA453B</strain>
    </source>
</reference>
<protein>
    <submittedName>
        <fullName evidence="1">14497_t:CDS:1</fullName>
    </submittedName>
</protein>
<dbReference type="EMBL" id="CAJVPY010001572">
    <property type="protein sequence ID" value="CAG8527601.1"/>
    <property type="molecule type" value="Genomic_DNA"/>
</dbReference>
<evidence type="ECO:0000313" key="2">
    <source>
        <dbReference type="Proteomes" id="UP000789405"/>
    </source>
</evidence>
<sequence length="113" mass="12865">MQDDTLLTYLISVQNSHTTFDYLTPEAYFFLQGHGNSNYDDMTNFQNINSINGTPLLLHDYNIATSLPLTNYVSNHSFRVPPTLLSNQPLLPSTVPFNLSGYLTYDFLKHSEN</sequence>
<comment type="caution">
    <text evidence="1">The sequence shown here is derived from an EMBL/GenBank/DDBJ whole genome shotgun (WGS) entry which is preliminary data.</text>
</comment>
<dbReference type="Proteomes" id="UP000789405">
    <property type="component" value="Unassembled WGS sequence"/>
</dbReference>
<dbReference type="AlphaFoldDB" id="A0A9N9AEP9"/>